<dbReference type="AlphaFoldDB" id="A0A9E2KYQ2"/>
<dbReference type="PANTHER" id="PTHR30135">
    <property type="entry name" value="UNCHARACTERIZED PROTEIN YVCK-RELATED"/>
    <property type="match status" value="1"/>
</dbReference>
<comment type="subcellular location">
    <subcellularLocation>
        <location evidence="2">Cytoplasm</location>
    </subcellularLocation>
</comment>
<dbReference type="HAMAP" id="MF_00973">
    <property type="entry name" value="Gluconeogen_factor"/>
    <property type="match status" value="1"/>
</dbReference>
<protein>
    <recommendedName>
        <fullName evidence="2">Putative gluconeogenesis factor</fullName>
    </recommendedName>
</protein>
<keyword evidence="1 2" id="KW-0963">Cytoplasm</keyword>
<name>A0A9E2KYQ2_9FUSO</name>
<dbReference type="GO" id="GO:0005737">
    <property type="term" value="C:cytoplasm"/>
    <property type="evidence" value="ECO:0007669"/>
    <property type="project" value="UniProtKB-SubCell"/>
</dbReference>
<dbReference type="SUPFAM" id="SSF142338">
    <property type="entry name" value="CofD-like"/>
    <property type="match status" value="1"/>
</dbReference>
<dbReference type="CDD" id="cd07187">
    <property type="entry name" value="YvcK_like"/>
    <property type="match status" value="1"/>
</dbReference>
<dbReference type="EMBL" id="JAHLFN010000044">
    <property type="protein sequence ID" value="MBU3842294.1"/>
    <property type="molecule type" value="Genomic_DNA"/>
</dbReference>
<dbReference type="InterPro" id="IPR002882">
    <property type="entry name" value="CofD"/>
</dbReference>
<comment type="caution">
    <text evidence="3">The sequence shown here is derived from an EMBL/GenBank/DDBJ whole genome shotgun (WGS) entry which is preliminary data.</text>
</comment>
<comment type="similarity">
    <text evidence="2">Belongs to the gluconeogenesis factor family.</text>
</comment>
<dbReference type="Gene3D" id="3.40.50.10680">
    <property type="entry name" value="CofD-like domains"/>
    <property type="match status" value="1"/>
</dbReference>
<dbReference type="InterPro" id="IPR038136">
    <property type="entry name" value="CofD-like_dom_sf"/>
</dbReference>
<dbReference type="GO" id="GO:0008360">
    <property type="term" value="P:regulation of cell shape"/>
    <property type="evidence" value="ECO:0007669"/>
    <property type="project" value="UniProtKB-UniRule"/>
</dbReference>
<dbReference type="Proteomes" id="UP000724657">
    <property type="component" value="Unassembled WGS sequence"/>
</dbReference>
<reference evidence="3" key="2">
    <citation type="submission" date="2021-04" db="EMBL/GenBank/DDBJ databases">
        <authorList>
            <person name="Gilroy R."/>
        </authorList>
    </citation>
    <scope>NUCLEOTIDE SEQUENCE</scope>
    <source>
        <strain evidence="3">A6-441</strain>
    </source>
</reference>
<dbReference type="PANTHER" id="PTHR30135:SF3">
    <property type="entry name" value="GLUCONEOGENESIS FACTOR-RELATED"/>
    <property type="match status" value="1"/>
</dbReference>
<gene>
    <name evidence="3" type="primary">yvcK</name>
    <name evidence="3" type="ORF">IAA47_04820</name>
</gene>
<dbReference type="Pfam" id="PF01933">
    <property type="entry name" value="CofD"/>
    <property type="match status" value="1"/>
</dbReference>
<reference evidence="3" key="1">
    <citation type="journal article" date="2021" name="PeerJ">
        <title>Extensive microbial diversity within the chicken gut microbiome revealed by metagenomics and culture.</title>
        <authorList>
            <person name="Gilroy R."/>
            <person name="Ravi A."/>
            <person name="Getino M."/>
            <person name="Pursley I."/>
            <person name="Horton D.L."/>
            <person name="Alikhan N.F."/>
            <person name="Baker D."/>
            <person name="Gharbi K."/>
            <person name="Hall N."/>
            <person name="Watson M."/>
            <person name="Adriaenssens E.M."/>
            <person name="Foster-Nyarko E."/>
            <person name="Jarju S."/>
            <person name="Secka A."/>
            <person name="Antonio M."/>
            <person name="Oren A."/>
            <person name="Chaudhuri R.R."/>
            <person name="La Ragione R."/>
            <person name="Hildebrand F."/>
            <person name="Pallen M.J."/>
        </authorList>
    </citation>
    <scope>NUCLEOTIDE SEQUENCE</scope>
    <source>
        <strain evidence="3">A6-441</strain>
    </source>
</reference>
<dbReference type="GO" id="GO:0043743">
    <property type="term" value="F:LPPG:FO 2-phospho-L-lactate transferase activity"/>
    <property type="evidence" value="ECO:0007669"/>
    <property type="project" value="InterPro"/>
</dbReference>
<sequence>MNKKPKVVVIGGGSGISVMLRGLKYLPVDLTAIVSVADDGGSSGALRKEFDSPPPGDLRNVLIALSDVEPIIEDVFQYRFKEESSIGAHPLGNLLIMAMNEITGNIGDAVDRLRKLFNIRAKILPATLDNVILFGETESGKIIEGESNIPFVKERIKKVFYKNERKAPIKNLEALEDADLIVFGIGSLYTSLIPNLLLSGIKESLEKSKAKVVYVCNAMQQPGETEGYTADEHIEAICKVIGNNIIDEVVVDTRDIPEEILERYRAQNSDRVLVDKESIKSRGIKVKDRDILEIDSRGMVRHHPYKLAATLYSLIDKWEEFYV</sequence>
<proteinExistence type="inferred from homology"/>
<evidence type="ECO:0000256" key="2">
    <source>
        <dbReference type="HAMAP-Rule" id="MF_00973"/>
    </source>
</evidence>
<organism evidence="3 4">
    <name type="scientific">Candidatus Fusobacterium pullicola</name>
    <dbReference type="NCBI Taxonomy" id="2838601"/>
    <lineage>
        <taxon>Bacteria</taxon>
        <taxon>Fusobacteriati</taxon>
        <taxon>Fusobacteriota</taxon>
        <taxon>Fusobacteriia</taxon>
        <taxon>Fusobacteriales</taxon>
        <taxon>Fusobacteriaceae</taxon>
        <taxon>Fusobacterium</taxon>
    </lineage>
</organism>
<evidence type="ECO:0000313" key="4">
    <source>
        <dbReference type="Proteomes" id="UP000724657"/>
    </source>
</evidence>
<dbReference type="NCBIfam" id="TIGR01826">
    <property type="entry name" value="CofD_related"/>
    <property type="match status" value="1"/>
</dbReference>
<accession>A0A9E2KYQ2</accession>
<dbReference type="InterPro" id="IPR010119">
    <property type="entry name" value="Gluconeogen_factor"/>
</dbReference>
<evidence type="ECO:0000313" key="3">
    <source>
        <dbReference type="EMBL" id="MBU3842294.1"/>
    </source>
</evidence>
<evidence type="ECO:0000256" key="1">
    <source>
        <dbReference type="ARBA" id="ARBA00022490"/>
    </source>
</evidence>
<comment type="function">
    <text evidence="2">Required for morphogenesis under gluconeogenic growth conditions.</text>
</comment>